<feature type="compositionally biased region" description="Basic residues" evidence="3">
    <location>
        <begin position="318"/>
        <end position="327"/>
    </location>
</feature>
<dbReference type="InterPro" id="IPR035976">
    <property type="entry name" value="Sushi/SCR/CCP_sf"/>
</dbReference>
<keyword evidence="4" id="KW-0472">Membrane</keyword>
<dbReference type="CDD" id="cd00033">
    <property type="entry name" value="CCP"/>
    <property type="match status" value="1"/>
</dbReference>
<keyword evidence="1" id="KW-1015">Disulfide bond</keyword>
<dbReference type="GeneID" id="106076582"/>
<dbReference type="InterPro" id="IPR000436">
    <property type="entry name" value="Sushi_SCR_CCP_dom"/>
</dbReference>
<evidence type="ECO:0000256" key="1">
    <source>
        <dbReference type="ARBA" id="ARBA00023157"/>
    </source>
</evidence>
<evidence type="ECO:0000256" key="3">
    <source>
        <dbReference type="SAM" id="MobiDB-lite"/>
    </source>
</evidence>
<feature type="compositionally biased region" description="Basic and acidic residues" evidence="3">
    <location>
        <begin position="302"/>
        <end position="317"/>
    </location>
</feature>
<accession>A0A9W2YR81</accession>
<protein>
    <submittedName>
        <fullName evidence="7">Uncharacterized protein LOC106076582 isoform X1</fullName>
    </submittedName>
</protein>
<dbReference type="OrthoDB" id="6063426at2759"/>
<keyword evidence="4" id="KW-1133">Transmembrane helix</keyword>
<keyword evidence="2" id="KW-0768">Sushi</keyword>
<keyword evidence="4" id="KW-0812">Transmembrane</keyword>
<evidence type="ECO:0000259" key="5">
    <source>
        <dbReference type="PROSITE" id="PS50923"/>
    </source>
</evidence>
<gene>
    <name evidence="7" type="primary">LOC106076582</name>
</gene>
<dbReference type="Pfam" id="PF00084">
    <property type="entry name" value="Sushi"/>
    <property type="match status" value="1"/>
</dbReference>
<dbReference type="Proteomes" id="UP001165740">
    <property type="component" value="Chromosome 13"/>
</dbReference>
<evidence type="ECO:0000256" key="4">
    <source>
        <dbReference type="SAM" id="Phobius"/>
    </source>
</evidence>
<feature type="transmembrane region" description="Helical" evidence="4">
    <location>
        <begin position="84"/>
        <end position="105"/>
    </location>
</feature>
<comment type="caution">
    <text evidence="2">Lacks conserved residue(s) required for the propagation of feature annotation.</text>
</comment>
<organism evidence="6 7">
    <name type="scientific">Biomphalaria glabrata</name>
    <name type="common">Bloodfluke planorb</name>
    <name type="synonym">Freshwater snail</name>
    <dbReference type="NCBI Taxonomy" id="6526"/>
    <lineage>
        <taxon>Eukaryota</taxon>
        <taxon>Metazoa</taxon>
        <taxon>Spiralia</taxon>
        <taxon>Lophotrochozoa</taxon>
        <taxon>Mollusca</taxon>
        <taxon>Gastropoda</taxon>
        <taxon>Heterobranchia</taxon>
        <taxon>Euthyneura</taxon>
        <taxon>Panpulmonata</taxon>
        <taxon>Hygrophila</taxon>
        <taxon>Lymnaeoidea</taxon>
        <taxon>Planorbidae</taxon>
        <taxon>Biomphalaria</taxon>
    </lineage>
</organism>
<evidence type="ECO:0000313" key="6">
    <source>
        <dbReference type="Proteomes" id="UP001165740"/>
    </source>
</evidence>
<dbReference type="AlphaFoldDB" id="A0A9W2YR81"/>
<feature type="domain" description="Sushi" evidence="5">
    <location>
        <begin position="17"/>
        <end position="72"/>
    </location>
</feature>
<feature type="region of interest" description="Disordered" evidence="3">
    <location>
        <begin position="296"/>
        <end position="327"/>
    </location>
</feature>
<evidence type="ECO:0000256" key="2">
    <source>
        <dbReference type="PROSITE-ProRule" id="PRU00302"/>
    </source>
</evidence>
<evidence type="ECO:0000313" key="7">
    <source>
        <dbReference type="RefSeq" id="XP_055865215.1"/>
    </source>
</evidence>
<reference evidence="7" key="1">
    <citation type="submission" date="2025-08" db="UniProtKB">
        <authorList>
            <consortium name="RefSeq"/>
        </authorList>
    </citation>
    <scope>IDENTIFICATION</scope>
</reference>
<proteinExistence type="predicted"/>
<dbReference type="Gene3D" id="2.10.70.10">
    <property type="entry name" value="Complement Module, domain 1"/>
    <property type="match status" value="1"/>
</dbReference>
<dbReference type="RefSeq" id="XP_055865215.1">
    <property type="nucleotide sequence ID" value="XM_056009240.1"/>
</dbReference>
<dbReference type="SUPFAM" id="SSF57535">
    <property type="entry name" value="Complement control module/SCR domain"/>
    <property type="match status" value="1"/>
</dbReference>
<name>A0A9W2YR81_BIOGL</name>
<sequence length="327" mass="38028">MMSLLCKNISQTSQSENRCPTLYSKYGNFEAYMNENTVHFECLRNFHYVSGSPSRVCMDNGRWSGEHFKCEVDYYMERYKLSGCIVLSALLFSFIFFGTDLYLYANRRRNSRDTSRRRQYLSMQKVSTFIVSHDGREHPMYHKPFSRLTTGYPSTKSKIKSLAEYQSTTSLPLSMQGSSYIETNPRDFWYIKSILKMSPNLDVTNNQPSFMKSLFPFHNRSNHDTGSGGLTSAERVHVPTAPDQAYQGIRLIKAQRTDTHYYKDEEVIGIGRPEVKRKKSEKMEVEKPQKRKILMAMNTRVRGSDAHDLSPRWSQKEGRKRKLTSTL</sequence>
<keyword evidence="6" id="KW-1185">Reference proteome</keyword>
<dbReference type="PROSITE" id="PS50923">
    <property type="entry name" value="SUSHI"/>
    <property type="match status" value="1"/>
</dbReference>